<reference evidence="2" key="6">
    <citation type="journal article" date="2022" name="Nat. Biotechnol.">
        <title>Carbon-negative production of acetone and isopropanol by gas fermentation at industrial pilot scale.</title>
        <authorList>
            <person name="Liew F.E."/>
            <person name="Nogle R."/>
            <person name="Abdalla T."/>
            <person name="Rasor B.J."/>
            <person name="Canter C."/>
            <person name="Jensen R.O."/>
            <person name="Wang L."/>
            <person name="Strutz J."/>
            <person name="Chirania P."/>
            <person name="De Tissera S."/>
            <person name="Mueller A.P."/>
            <person name="Ruan Z."/>
            <person name="Gao A."/>
            <person name="Tran L."/>
            <person name="Engle N.L."/>
            <person name="Bromley J.C."/>
            <person name="Daniell J."/>
            <person name="Conrado R."/>
            <person name="Tschaplinski T.J."/>
            <person name="Giannone R.J."/>
            <person name="Hettich R.L."/>
            <person name="Karim A.S."/>
            <person name="Simpson S.D."/>
            <person name="Brown S.D."/>
            <person name="Leang C."/>
            <person name="Jewett M.C."/>
            <person name="Kopke M."/>
        </authorList>
    </citation>
    <scope>NUCLEOTIDE SEQUENCE</scope>
    <source>
        <strain evidence="2">DJ015</strain>
    </source>
</reference>
<name>A0A0B5QKG2_CLOBE</name>
<sequence length="219" mass="25529">MDNDKDLNFINEERRYWGKIYTDITYAISEISPFISERDSKIRKYFSKSPILKDYMKLLDSAEADCKKKSLFSMFKSSPSINLLQDFKAKNRENFKQLEKCSHCECLSCAFDCNFKKCSSCRSGSLICSCDKERVNVRKFDNFMLELTNNDTGISSKYNVLAVVEDCTLDNLYILLENFNNSNDKLVLYYYPGIKEDSYGEITDPNEFDFVVETYQNAE</sequence>
<reference evidence="1" key="2">
    <citation type="submission" date="2016-02" db="EMBL/GenBank/DDBJ databases">
        <title>Genome sequence of Clostridium beijerinckii strain 59B.</title>
        <authorList>
            <person name="Little G.T."/>
            <person name="Minton N.P."/>
        </authorList>
    </citation>
    <scope>NUCLEOTIDE SEQUENCE</scope>
    <source>
        <strain evidence="1">NCIMB 14988</strain>
    </source>
</reference>
<dbReference type="OrthoDB" id="1757219at2"/>
<evidence type="ECO:0000313" key="6">
    <source>
        <dbReference type="Proteomes" id="UP000031866"/>
    </source>
</evidence>
<reference evidence="5" key="4">
    <citation type="submission" date="2020-06" db="EMBL/GenBank/DDBJ databases">
        <title>Genomic insights into acetone-butanol-ethanol (ABE) fermentation by sequencing solventogenic clostridia strains.</title>
        <authorList>
            <person name="Brown S."/>
        </authorList>
    </citation>
    <scope>NUCLEOTIDE SEQUENCE</scope>
    <source>
        <strain evidence="5">DJ123</strain>
        <strain evidence="4">DJ126</strain>
    </source>
</reference>
<organism evidence="1 6">
    <name type="scientific">Clostridium beijerinckii</name>
    <name type="common">Clostridium MP</name>
    <dbReference type="NCBI Taxonomy" id="1520"/>
    <lineage>
        <taxon>Bacteria</taxon>
        <taxon>Bacillati</taxon>
        <taxon>Bacillota</taxon>
        <taxon>Clostridia</taxon>
        <taxon>Eubacteriales</taxon>
        <taxon>Clostridiaceae</taxon>
        <taxon>Clostridium</taxon>
    </lineage>
</organism>
<dbReference type="RefSeq" id="WP_011967830.1">
    <property type="nucleotide sequence ID" value="NZ_CP010086.2"/>
</dbReference>
<dbReference type="EMBL" id="JABTDW010000001">
    <property type="protein sequence ID" value="NSB17262.1"/>
    <property type="molecule type" value="Genomic_DNA"/>
</dbReference>
<reference evidence="2" key="3">
    <citation type="submission" date="2020-04" db="EMBL/GenBank/DDBJ databases">
        <authorList>
            <person name="Brown S."/>
        </authorList>
    </citation>
    <scope>NUCLEOTIDE SEQUENCE</scope>
    <source>
        <strain evidence="2">DJ015</strain>
    </source>
</reference>
<evidence type="ECO:0000313" key="5">
    <source>
        <dbReference type="EMBL" id="NSB17262.1"/>
    </source>
</evidence>
<protein>
    <submittedName>
        <fullName evidence="2">DUF1292 domain-containing protein</fullName>
    </submittedName>
</protein>
<dbReference type="Proteomes" id="UP001194098">
    <property type="component" value="Unassembled WGS sequence"/>
</dbReference>
<dbReference type="EMBL" id="JABAGV010000007">
    <property type="protein sequence ID" value="MBC2473873.1"/>
    <property type="molecule type" value="Genomic_DNA"/>
</dbReference>
<dbReference type="EMBL" id="CP010086">
    <property type="protein sequence ID" value="AJG97188.1"/>
    <property type="molecule type" value="Genomic_DNA"/>
</dbReference>
<dbReference type="Proteomes" id="UP000031866">
    <property type="component" value="Chromosome"/>
</dbReference>
<dbReference type="OMA" id="ILCEVEM"/>
<evidence type="ECO:0000313" key="2">
    <source>
        <dbReference type="EMBL" id="MBC2473873.1"/>
    </source>
</evidence>
<evidence type="ECO:0000313" key="4">
    <source>
        <dbReference type="EMBL" id="NRV08550.1"/>
    </source>
</evidence>
<gene>
    <name evidence="5" type="ORF">BCD95_005521</name>
    <name evidence="4" type="ORF">DFH45_001513</name>
    <name evidence="2" type="ORF">HGI39_03950</name>
    <name evidence="3" type="ORF">IS491_02740</name>
    <name evidence="1" type="ORF">LF65_00552</name>
</gene>
<reference evidence="6" key="1">
    <citation type="submission" date="2014-12" db="EMBL/GenBank/DDBJ databases">
        <title>Genome sequence of Clostridium beijerinckii strain 59B.</title>
        <authorList>
            <person name="Little G.T."/>
            <person name="Minton N.P."/>
        </authorList>
    </citation>
    <scope>NUCLEOTIDE SEQUENCE [LARGE SCALE GENOMIC DNA]</scope>
    <source>
        <strain evidence="6">59B</strain>
    </source>
</reference>
<dbReference type="Proteomes" id="UP000822184">
    <property type="component" value="Unassembled WGS sequence"/>
</dbReference>
<dbReference type="Proteomes" id="UP000821656">
    <property type="component" value="Unassembled WGS sequence"/>
</dbReference>
<dbReference type="STRING" id="1520.LF65_00552"/>
<proteinExistence type="predicted"/>
<dbReference type="AlphaFoldDB" id="A0A0B5QKG2"/>
<evidence type="ECO:0000313" key="1">
    <source>
        <dbReference type="EMBL" id="AJG97188.1"/>
    </source>
</evidence>
<dbReference type="EMBL" id="JADOEF010000001">
    <property type="protein sequence ID" value="MBF7807651.1"/>
    <property type="molecule type" value="Genomic_DNA"/>
</dbReference>
<dbReference type="Proteomes" id="UP000631418">
    <property type="component" value="Unassembled WGS sequence"/>
</dbReference>
<evidence type="ECO:0000313" key="3">
    <source>
        <dbReference type="EMBL" id="MBF7807651.1"/>
    </source>
</evidence>
<accession>A0A0B5QKG2</accession>
<dbReference type="EMBL" id="JABSXK010000001">
    <property type="protein sequence ID" value="NRV08550.1"/>
    <property type="molecule type" value="Genomic_DNA"/>
</dbReference>
<reference evidence="3" key="5">
    <citation type="submission" date="2020-11" db="EMBL/GenBank/DDBJ databases">
        <authorList>
            <person name="Thieme N."/>
            <person name="Liebl W."/>
            <person name="Zverlov V."/>
        </authorList>
    </citation>
    <scope>NUCLEOTIDE SEQUENCE</scope>
    <source>
        <strain evidence="3">NT08</strain>
    </source>
</reference>
<dbReference type="KEGG" id="cbei:LF65_00552"/>